<dbReference type="AlphaFoldDB" id="A0ABD3EPK6"/>
<gene>
    <name evidence="1" type="ORF">CASFOL_000501</name>
</gene>
<name>A0ABD3EPK6_9LAMI</name>
<sequence>MGAPLAPVDISTADNLPHLSIKNTSIVLALLGNEETKKE</sequence>
<comment type="caution">
    <text evidence="1">The sequence shown here is derived from an EMBL/GenBank/DDBJ whole genome shotgun (WGS) entry which is preliminary data.</text>
</comment>
<evidence type="ECO:0000313" key="2">
    <source>
        <dbReference type="Proteomes" id="UP001632038"/>
    </source>
</evidence>
<keyword evidence="2" id="KW-1185">Reference proteome</keyword>
<dbReference type="EMBL" id="JAVIJP010000001">
    <property type="protein sequence ID" value="KAL3656105.1"/>
    <property type="molecule type" value="Genomic_DNA"/>
</dbReference>
<proteinExistence type="predicted"/>
<dbReference type="Proteomes" id="UP001632038">
    <property type="component" value="Unassembled WGS sequence"/>
</dbReference>
<organism evidence="1 2">
    <name type="scientific">Castilleja foliolosa</name>
    <dbReference type="NCBI Taxonomy" id="1961234"/>
    <lineage>
        <taxon>Eukaryota</taxon>
        <taxon>Viridiplantae</taxon>
        <taxon>Streptophyta</taxon>
        <taxon>Embryophyta</taxon>
        <taxon>Tracheophyta</taxon>
        <taxon>Spermatophyta</taxon>
        <taxon>Magnoliopsida</taxon>
        <taxon>eudicotyledons</taxon>
        <taxon>Gunneridae</taxon>
        <taxon>Pentapetalae</taxon>
        <taxon>asterids</taxon>
        <taxon>lamiids</taxon>
        <taxon>Lamiales</taxon>
        <taxon>Orobanchaceae</taxon>
        <taxon>Pedicularideae</taxon>
        <taxon>Castillejinae</taxon>
        <taxon>Castilleja</taxon>
    </lineage>
</organism>
<protein>
    <submittedName>
        <fullName evidence="1">Uncharacterized protein</fullName>
    </submittedName>
</protein>
<accession>A0ABD3EPK6</accession>
<reference evidence="2" key="1">
    <citation type="journal article" date="2024" name="IScience">
        <title>Strigolactones Initiate the Formation of Haustorium-like Structures in Castilleja.</title>
        <authorList>
            <person name="Buerger M."/>
            <person name="Peterson D."/>
            <person name="Chory J."/>
        </authorList>
    </citation>
    <scope>NUCLEOTIDE SEQUENCE [LARGE SCALE GENOMIC DNA]</scope>
</reference>
<evidence type="ECO:0000313" key="1">
    <source>
        <dbReference type="EMBL" id="KAL3656105.1"/>
    </source>
</evidence>